<feature type="compositionally biased region" description="Low complexity" evidence="1">
    <location>
        <begin position="259"/>
        <end position="271"/>
    </location>
</feature>
<proteinExistence type="predicted"/>
<feature type="region of interest" description="Disordered" evidence="1">
    <location>
        <begin position="259"/>
        <end position="324"/>
    </location>
</feature>
<evidence type="ECO:0000313" key="4">
    <source>
        <dbReference type="Proteomes" id="UP001320420"/>
    </source>
</evidence>
<dbReference type="AlphaFoldDB" id="A0AAN9YNG2"/>
<feature type="compositionally biased region" description="Low complexity" evidence="1">
    <location>
        <begin position="37"/>
        <end position="47"/>
    </location>
</feature>
<sequence>MPPTTSVRPLLRVARAVAPEACGANRFQQVRSRAPFSSVGSSRKAASAGGGKLPTGTPGEASSDQAVPLGPYYDAIIITPQPIPDVKPEDPPTSSPNSPRTTVNIKKTPAGGPPPSKKKQQQPQPQPQQPPKPKPKNTPPASSASATAAGDSATTPTSTSTPTPATSSSAPSPPESPEPYAPPATAQEKARIIFGSRLAGPIQRAERLAALRDRSTMIAGVLVPPRPEEPDNCCMSGCVNCVWDRFRDDMEEWVAASAQAERALAAQQQAQEPPKGRTPSAPSPGPSPGVGPSNAVSMDDDGGGSETNWQADLKKAESPKIAKDLWDEELYKNVPVGIREFMKQEKRLKEKHMREGTFGA</sequence>
<dbReference type="GO" id="GO:0005739">
    <property type="term" value="C:mitochondrion"/>
    <property type="evidence" value="ECO:0007669"/>
    <property type="project" value="TreeGrafter"/>
</dbReference>
<reference evidence="3 4" key="1">
    <citation type="submission" date="2024-02" db="EMBL/GenBank/DDBJ databases">
        <title>De novo assembly and annotation of 12 fungi associated with fruit tree decline syndrome in Ontario, Canada.</title>
        <authorList>
            <person name="Sulman M."/>
            <person name="Ellouze W."/>
            <person name="Ilyukhin E."/>
        </authorList>
    </citation>
    <scope>NUCLEOTIDE SEQUENCE [LARGE SCALE GENOMIC DNA]</scope>
    <source>
        <strain evidence="3 4">M11/M66-122</strain>
    </source>
</reference>
<protein>
    <recommendedName>
        <fullName evidence="2">Oxidoreductase-like domain-containing protein</fullName>
    </recommendedName>
</protein>
<feature type="region of interest" description="Disordered" evidence="1">
    <location>
        <begin position="32"/>
        <end position="198"/>
    </location>
</feature>
<dbReference type="Pfam" id="PF09791">
    <property type="entry name" value="Oxidored-like"/>
    <property type="match status" value="1"/>
</dbReference>
<gene>
    <name evidence="3" type="ORF">SLS62_007277</name>
</gene>
<dbReference type="EMBL" id="JAKJXP020000059">
    <property type="protein sequence ID" value="KAK7750726.1"/>
    <property type="molecule type" value="Genomic_DNA"/>
</dbReference>
<feature type="compositionally biased region" description="Basic and acidic residues" evidence="1">
    <location>
        <begin position="312"/>
        <end position="324"/>
    </location>
</feature>
<evidence type="ECO:0000259" key="2">
    <source>
        <dbReference type="Pfam" id="PF09791"/>
    </source>
</evidence>
<evidence type="ECO:0000313" key="3">
    <source>
        <dbReference type="EMBL" id="KAK7750726.1"/>
    </source>
</evidence>
<accession>A0AAN9YNG2</accession>
<feature type="compositionally biased region" description="Low complexity" evidence="1">
    <location>
        <begin position="139"/>
        <end position="170"/>
    </location>
</feature>
<feature type="compositionally biased region" description="Pro residues" evidence="1">
    <location>
        <begin position="124"/>
        <end position="138"/>
    </location>
</feature>
<dbReference type="InterPro" id="IPR019180">
    <property type="entry name" value="Oxidoreductase-like_N"/>
</dbReference>
<name>A0AAN9YNG2_9PEZI</name>
<dbReference type="PANTHER" id="PTHR21193:SF3">
    <property type="entry name" value="OXIDOREDUCTASE-LIKE DOMAIN-CONTAINING PROTEIN 1"/>
    <property type="match status" value="1"/>
</dbReference>
<organism evidence="3 4">
    <name type="scientific">Diatrype stigma</name>
    <dbReference type="NCBI Taxonomy" id="117547"/>
    <lineage>
        <taxon>Eukaryota</taxon>
        <taxon>Fungi</taxon>
        <taxon>Dikarya</taxon>
        <taxon>Ascomycota</taxon>
        <taxon>Pezizomycotina</taxon>
        <taxon>Sordariomycetes</taxon>
        <taxon>Xylariomycetidae</taxon>
        <taxon>Xylariales</taxon>
        <taxon>Diatrypaceae</taxon>
        <taxon>Diatrype</taxon>
    </lineage>
</organism>
<feature type="compositionally biased region" description="Low complexity" evidence="1">
    <location>
        <begin position="95"/>
        <end position="110"/>
    </location>
</feature>
<evidence type="ECO:0000256" key="1">
    <source>
        <dbReference type="SAM" id="MobiDB-lite"/>
    </source>
</evidence>
<dbReference type="Proteomes" id="UP001320420">
    <property type="component" value="Unassembled WGS sequence"/>
</dbReference>
<feature type="compositionally biased region" description="Pro residues" evidence="1">
    <location>
        <begin position="171"/>
        <end position="182"/>
    </location>
</feature>
<dbReference type="InterPro" id="IPR039251">
    <property type="entry name" value="OXLD1"/>
</dbReference>
<keyword evidence="4" id="KW-1185">Reference proteome</keyword>
<dbReference type="PANTHER" id="PTHR21193">
    <property type="entry name" value="OXIDOREDUCTASE-LIKE DOMAIN-CONTAINING PROTEIN 1"/>
    <property type="match status" value="1"/>
</dbReference>
<feature type="domain" description="Oxidoreductase-like" evidence="2">
    <location>
        <begin position="217"/>
        <end position="261"/>
    </location>
</feature>
<comment type="caution">
    <text evidence="3">The sequence shown here is derived from an EMBL/GenBank/DDBJ whole genome shotgun (WGS) entry which is preliminary data.</text>
</comment>